<comment type="caution">
    <text evidence="2">The sequence shown here is derived from an EMBL/GenBank/DDBJ whole genome shotgun (WGS) entry which is preliminary data.</text>
</comment>
<dbReference type="Pfam" id="PF00462">
    <property type="entry name" value="Glutaredoxin"/>
    <property type="match status" value="1"/>
</dbReference>
<dbReference type="RefSeq" id="WP_324179137.1">
    <property type="nucleotide sequence ID" value="NZ_BAABAW010000008.1"/>
</dbReference>
<dbReference type="InterPro" id="IPR036249">
    <property type="entry name" value="Thioredoxin-like_sf"/>
</dbReference>
<protein>
    <submittedName>
        <fullName evidence="2">Glutaredoxin domain-containing protein</fullName>
    </submittedName>
</protein>
<accession>A0ABU5ZSZ0</accession>
<dbReference type="InterPro" id="IPR002109">
    <property type="entry name" value="Glutaredoxin"/>
</dbReference>
<feature type="domain" description="Glutaredoxin" evidence="1">
    <location>
        <begin position="7"/>
        <end position="62"/>
    </location>
</feature>
<name>A0ABU5ZSZ0_9FLAO</name>
<keyword evidence="3" id="KW-1185">Reference proteome</keyword>
<dbReference type="Gene3D" id="3.40.30.10">
    <property type="entry name" value="Glutaredoxin"/>
    <property type="match status" value="1"/>
</dbReference>
<organism evidence="2 3">
    <name type="scientific">Aquimarina gracilis</name>
    <dbReference type="NCBI Taxonomy" id="874422"/>
    <lineage>
        <taxon>Bacteria</taxon>
        <taxon>Pseudomonadati</taxon>
        <taxon>Bacteroidota</taxon>
        <taxon>Flavobacteriia</taxon>
        <taxon>Flavobacteriales</taxon>
        <taxon>Flavobacteriaceae</taxon>
        <taxon>Aquimarina</taxon>
    </lineage>
</organism>
<sequence>MNDQTLKLFGTQWCIKSTKLRNYLQSIWVTFEDYNVETNAEAEKTVRSFYNGELKFPTLSYGSDFLKNPSISEVNDFLKKFNLK</sequence>
<gene>
    <name evidence="2" type="ORF">U6A24_06515</name>
</gene>
<dbReference type="Proteomes" id="UP001327027">
    <property type="component" value="Unassembled WGS sequence"/>
</dbReference>
<proteinExistence type="predicted"/>
<reference evidence="2 3" key="1">
    <citation type="journal article" date="2013" name="Int. J. Syst. Evol. Microbiol.">
        <title>Aquimarina gracilis sp. nov., isolated from the gut microflora of a mussel, Mytilus coruscus, and emended description of Aquimarina spongiae.</title>
        <authorList>
            <person name="Park S.C."/>
            <person name="Choe H.N."/>
            <person name="Baik K.S."/>
            <person name="Seong C.N."/>
        </authorList>
    </citation>
    <scope>NUCLEOTIDE SEQUENCE [LARGE SCALE GENOMIC DNA]</scope>
    <source>
        <strain evidence="2 3">PSC32</strain>
    </source>
</reference>
<evidence type="ECO:0000313" key="3">
    <source>
        <dbReference type="Proteomes" id="UP001327027"/>
    </source>
</evidence>
<dbReference type="EMBL" id="JAYKLX010000003">
    <property type="protein sequence ID" value="MEB3345103.1"/>
    <property type="molecule type" value="Genomic_DNA"/>
</dbReference>
<dbReference type="SUPFAM" id="SSF52833">
    <property type="entry name" value="Thioredoxin-like"/>
    <property type="match status" value="1"/>
</dbReference>
<evidence type="ECO:0000313" key="2">
    <source>
        <dbReference type="EMBL" id="MEB3345103.1"/>
    </source>
</evidence>
<evidence type="ECO:0000259" key="1">
    <source>
        <dbReference type="Pfam" id="PF00462"/>
    </source>
</evidence>